<comment type="caution">
    <text evidence="2">The sequence shown here is derived from an EMBL/GenBank/DDBJ whole genome shotgun (WGS) entry which is preliminary data.</text>
</comment>
<evidence type="ECO:0000259" key="1">
    <source>
        <dbReference type="Pfam" id="PF01610"/>
    </source>
</evidence>
<dbReference type="Proteomes" id="UP001230328">
    <property type="component" value="Unassembled WGS sequence"/>
</dbReference>
<dbReference type="PANTHER" id="PTHR33498">
    <property type="entry name" value="TRANSPOSASE FOR INSERTION SEQUENCE ELEMENT IS1557"/>
    <property type="match status" value="1"/>
</dbReference>
<keyword evidence="3" id="KW-1185">Reference proteome</keyword>
<evidence type="ECO:0000313" key="2">
    <source>
        <dbReference type="EMBL" id="MDQ1024230.1"/>
    </source>
</evidence>
<dbReference type="InterPro" id="IPR002560">
    <property type="entry name" value="Transposase_DDE"/>
</dbReference>
<name>A0ABU0SKY7_9ACTN</name>
<dbReference type="RefSeq" id="WP_307519462.1">
    <property type="nucleotide sequence ID" value="NZ_JAUSZI010000002.1"/>
</dbReference>
<organism evidence="2 3">
    <name type="scientific">Streptomyces umbrinus</name>
    <dbReference type="NCBI Taxonomy" id="67370"/>
    <lineage>
        <taxon>Bacteria</taxon>
        <taxon>Bacillati</taxon>
        <taxon>Actinomycetota</taxon>
        <taxon>Actinomycetes</taxon>
        <taxon>Kitasatosporales</taxon>
        <taxon>Streptomycetaceae</taxon>
        <taxon>Streptomyces</taxon>
        <taxon>Streptomyces phaeochromogenes group</taxon>
    </lineage>
</organism>
<sequence>MTGWLTRHPTSLNEEDGAALKDLLARCPELDTAAGHIRDFGEILTGRLGATHPTWIDAVDTSQSPGLTGFALHLLRDLDAVTAGLSLEWRSGGTEDAVNRIKKIKRQLYGIAGFERLRRMILLQ</sequence>
<reference evidence="2 3" key="1">
    <citation type="submission" date="2023-07" db="EMBL/GenBank/DDBJ databases">
        <title>Comparative genomics of wheat-associated soil bacteria to identify genetic determinants of phenazine resistance.</title>
        <authorList>
            <person name="Mouncey N."/>
        </authorList>
    </citation>
    <scope>NUCLEOTIDE SEQUENCE [LARGE SCALE GENOMIC DNA]</scope>
    <source>
        <strain evidence="2 3">V2I4</strain>
    </source>
</reference>
<dbReference type="InterPro" id="IPR047951">
    <property type="entry name" value="Transpos_ISL3"/>
</dbReference>
<proteinExistence type="predicted"/>
<protein>
    <submittedName>
        <fullName evidence="2">Transposase</fullName>
    </submittedName>
</protein>
<feature type="domain" description="Transposase IS204/IS1001/IS1096/IS1165 DDE" evidence="1">
    <location>
        <begin position="5"/>
        <end position="121"/>
    </location>
</feature>
<gene>
    <name evidence="2" type="ORF">QF035_001812</name>
</gene>
<evidence type="ECO:0000313" key="3">
    <source>
        <dbReference type="Proteomes" id="UP001230328"/>
    </source>
</evidence>
<dbReference type="EMBL" id="JAUSZI010000002">
    <property type="protein sequence ID" value="MDQ1024230.1"/>
    <property type="molecule type" value="Genomic_DNA"/>
</dbReference>
<dbReference type="Pfam" id="PF01610">
    <property type="entry name" value="DDE_Tnp_ISL3"/>
    <property type="match status" value="1"/>
</dbReference>
<dbReference type="PANTHER" id="PTHR33498:SF1">
    <property type="entry name" value="TRANSPOSASE FOR INSERTION SEQUENCE ELEMENT IS1557"/>
    <property type="match status" value="1"/>
</dbReference>
<accession>A0ABU0SKY7</accession>